<dbReference type="GO" id="GO:0000455">
    <property type="term" value="P:enzyme-directed rRNA pseudouridine synthesis"/>
    <property type="evidence" value="ECO:0007669"/>
    <property type="project" value="UniProtKB-ARBA"/>
</dbReference>
<dbReference type="EMBL" id="CP002077">
    <property type="protein sequence ID" value="ADK87037.1"/>
    <property type="molecule type" value="Genomic_DNA"/>
</dbReference>
<comment type="similarity">
    <text evidence="2 6">Belongs to the pseudouridine synthase RluA family.</text>
</comment>
<dbReference type="Gene3D" id="3.30.2350.10">
    <property type="entry name" value="Pseudouridine synthase"/>
    <property type="match status" value="1"/>
</dbReference>
<reference evidence="8 9" key="1">
    <citation type="journal article" date="2010" name="Appl. Environ. Microbiol.">
        <title>Targeted chromosomal knockouts in Mycoplasma pneumoniae.</title>
        <authorList>
            <person name="Krishnakumar R."/>
            <person name="Assad-Garcia N."/>
            <person name="Benders G.A."/>
            <person name="Phan Q."/>
            <person name="Montague M.G."/>
            <person name="Glass J.I."/>
        </authorList>
    </citation>
    <scope>NUCLEOTIDE SEQUENCE [LARGE SCALE GENOMIC DNA]</scope>
    <source>
        <strain evidence="9">ATCC 15531 / DSM 22911 / NBRC 14401 / NCTC 10119 / FH</strain>
    </source>
</reference>
<dbReference type="Pfam" id="PF01479">
    <property type="entry name" value="S4"/>
    <property type="match status" value="1"/>
</dbReference>
<evidence type="ECO:0000256" key="2">
    <source>
        <dbReference type="ARBA" id="ARBA00010876"/>
    </source>
</evidence>
<keyword evidence="3 6" id="KW-0413">Isomerase</keyword>
<dbReference type="CDD" id="cd00165">
    <property type="entry name" value="S4"/>
    <property type="match status" value="1"/>
</dbReference>
<feature type="active site" evidence="4">
    <location>
        <position position="131"/>
    </location>
</feature>
<evidence type="ECO:0000313" key="9">
    <source>
        <dbReference type="Proteomes" id="UP000007756"/>
    </source>
</evidence>
<dbReference type="PANTHER" id="PTHR21600">
    <property type="entry name" value="MITOCHONDRIAL RNA PSEUDOURIDINE SYNTHASE"/>
    <property type="match status" value="1"/>
</dbReference>
<dbReference type="GO" id="GO:0003723">
    <property type="term" value="F:RNA binding"/>
    <property type="evidence" value="ECO:0007669"/>
    <property type="project" value="UniProtKB-KW"/>
</dbReference>
<dbReference type="AlphaFoldDB" id="A0A0H3DMS8"/>
<dbReference type="InterPro" id="IPR006225">
    <property type="entry name" value="PsdUridine_synth_RluC/D"/>
</dbReference>
<feature type="domain" description="RNA-binding S4" evidence="7">
    <location>
        <begin position="11"/>
        <end position="70"/>
    </location>
</feature>
<dbReference type="SMART" id="SM00363">
    <property type="entry name" value="S4"/>
    <property type="match status" value="1"/>
</dbReference>
<dbReference type="SUPFAM" id="SSF55120">
    <property type="entry name" value="Pseudouridine synthase"/>
    <property type="match status" value="1"/>
</dbReference>
<dbReference type="NCBIfam" id="TIGR00005">
    <property type="entry name" value="rluA_subfam"/>
    <property type="match status" value="1"/>
</dbReference>
<gene>
    <name evidence="8" type="ordered locus">MPNE_0334</name>
</gene>
<accession>A0A0H3DMS8</accession>
<sequence length="309" mass="35199">MEQTFSVTTAQRLDTFLATLLNLSRVKVAKLIVDGLVSVNGKKITKNGWLVQPEDRVHVNWSEELFEKVPVEVQPYDFPLDILYEDEQIMVVNKPNGLISHPTSFNESESLLGAALFHCNHQPVFLVHRLDRDTSGVIMLAKNQSSLLHLQKQLQQRVMKRYYLALVHFPLDSLSGTISAPLERVGNNKVMWKVGNSSNKAKNAFTKFTVLNQNEKAALIKCELLTGRTHQIRVHLQFIKHPVYNDPLYGLKGEQATEYGQYLHAQQISFIHPTLNKEMGFEAQLDKTFSDKLDNLNLKIANSLYALFQ</sequence>
<dbReference type="InterPro" id="IPR036986">
    <property type="entry name" value="S4_RNA-bd_sf"/>
</dbReference>
<dbReference type="SUPFAM" id="SSF55174">
    <property type="entry name" value="Alpha-L RNA-binding motif"/>
    <property type="match status" value="1"/>
</dbReference>
<dbReference type="InterPro" id="IPR050188">
    <property type="entry name" value="RluA_PseudoU_synthase"/>
</dbReference>
<dbReference type="PATRIC" id="fig|722438.3.peg.327"/>
<comment type="function">
    <text evidence="6">Responsible for synthesis of pseudouridine from uracil.</text>
</comment>
<dbReference type="Pfam" id="PF00849">
    <property type="entry name" value="PseudoU_synth_2"/>
    <property type="match status" value="1"/>
</dbReference>
<proteinExistence type="inferred from homology"/>
<keyword evidence="5" id="KW-0694">RNA-binding</keyword>
<dbReference type="CDD" id="cd02869">
    <property type="entry name" value="PseudoU_synth_RluA_like"/>
    <property type="match status" value="1"/>
</dbReference>
<protein>
    <recommendedName>
        <fullName evidence="6">Pseudouridine synthase</fullName>
        <ecNumber evidence="6">5.4.99.-</ecNumber>
    </recommendedName>
</protein>
<dbReference type="PROSITE" id="PS01129">
    <property type="entry name" value="PSI_RLU"/>
    <property type="match status" value="1"/>
</dbReference>
<evidence type="ECO:0000256" key="5">
    <source>
        <dbReference type="PROSITE-ProRule" id="PRU00182"/>
    </source>
</evidence>
<dbReference type="STRING" id="722438.F539_01620"/>
<dbReference type="PANTHER" id="PTHR21600:SF44">
    <property type="entry name" value="RIBOSOMAL LARGE SUBUNIT PSEUDOURIDINE SYNTHASE D"/>
    <property type="match status" value="1"/>
</dbReference>
<dbReference type="KEGG" id="mpj:MPNE_0334"/>
<evidence type="ECO:0000313" key="8">
    <source>
        <dbReference type="EMBL" id="ADK87037.1"/>
    </source>
</evidence>
<dbReference type="InterPro" id="IPR020103">
    <property type="entry name" value="PsdUridine_synth_cat_dom_sf"/>
</dbReference>
<dbReference type="GO" id="GO:0120159">
    <property type="term" value="F:rRNA pseudouridine synthase activity"/>
    <property type="evidence" value="ECO:0007669"/>
    <property type="project" value="UniProtKB-ARBA"/>
</dbReference>
<dbReference type="GeneID" id="66609061"/>
<dbReference type="Gene3D" id="3.10.290.10">
    <property type="entry name" value="RNA-binding S4 domain"/>
    <property type="match status" value="1"/>
</dbReference>
<dbReference type="Proteomes" id="UP000007756">
    <property type="component" value="Chromosome"/>
</dbReference>
<name>A0A0H3DMS8_MYCPB</name>
<dbReference type="PaxDb" id="722438-MPNE_0334"/>
<dbReference type="InterPro" id="IPR006145">
    <property type="entry name" value="PsdUridine_synth_RsuA/RluA"/>
</dbReference>
<organism evidence="8 9">
    <name type="scientific">Mycoplasmoides pneumoniae (strain ATCC 15531 / DSM 23978 / CIP 103766 / NBRC 14401 / NCTC 10119 / FH)</name>
    <name type="common">Mycoplasma pneumoniae</name>
    <dbReference type="NCBI Taxonomy" id="722438"/>
    <lineage>
        <taxon>Bacteria</taxon>
        <taxon>Bacillati</taxon>
        <taxon>Mycoplasmatota</taxon>
        <taxon>Mycoplasmoidales</taxon>
        <taxon>Mycoplasmoidaceae</taxon>
        <taxon>Mycoplasmoides</taxon>
    </lineage>
</organism>
<dbReference type="eggNOG" id="COG0564">
    <property type="taxonomic scope" value="Bacteria"/>
</dbReference>
<evidence type="ECO:0000259" key="7">
    <source>
        <dbReference type="SMART" id="SM00363"/>
    </source>
</evidence>
<dbReference type="HOGENOM" id="CLU_016902_4_4_14"/>
<dbReference type="PROSITE" id="PS50889">
    <property type="entry name" value="S4"/>
    <property type="match status" value="1"/>
</dbReference>
<dbReference type="InterPro" id="IPR006224">
    <property type="entry name" value="PsdUridine_synth_RluA-like_CS"/>
</dbReference>
<evidence type="ECO:0000256" key="3">
    <source>
        <dbReference type="ARBA" id="ARBA00023235"/>
    </source>
</evidence>
<dbReference type="RefSeq" id="WP_014325446.1">
    <property type="nucleotide sequence ID" value="NZ_CP010546.1"/>
</dbReference>
<evidence type="ECO:0000256" key="4">
    <source>
        <dbReference type="PIRSR" id="PIRSR606225-1"/>
    </source>
</evidence>
<dbReference type="InterPro" id="IPR002942">
    <property type="entry name" value="S4_RNA-bd"/>
</dbReference>
<evidence type="ECO:0000256" key="1">
    <source>
        <dbReference type="ARBA" id="ARBA00000073"/>
    </source>
</evidence>
<dbReference type="EC" id="5.4.99.-" evidence="6"/>
<comment type="catalytic activity">
    <reaction evidence="1 6">
        <text>a uridine in RNA = a pseudouridine in RNA</text>
        <dbReference type="Rhea" id="RHEA:48348"/>
        <dbReference type="Rhea" id="RHEA-COMP:12068"/>
        <dbReference type="Rhea" id="RHEA-COMP:12069"/>
        <dbReference type="ChEBI" id="CHEBI:65314"/>
        <dbReference type="ChEBI" id="CHEBI:65315"/>
    </reaction>
</comment>
<evidence type="ECO:0000256" key="6">
    <source>
        <dbReference type="RuleBase" id="RU362028"/>
    </source>
</evidence>